<dbReference type="AlphaFoldDB" id="A0A921DRB4"/>
<dbReference type="Pfam" id="PF09956">
    <property type="entry name" value="Phage_cement_2"/>
    <property type="match status" value="1"/>
</dbReference>
<evidence type="ECO:0000313" key="1">
    <source>
        <dbReference type="EMBL" id="HJD97505.1"/>
    </source>
</evidence>
<dbReference type="Proteomes" id="UP000698963">
    <property type="component" value="Unassembled WGS sequence"/>
</dbReference>
<proteinExistence type="predicted"/>
<gene>
    <name evidence="1" type="ORF">K8W16_07655</name>
</gene>
<dbReference type="InterPro" id="IPR011231">
    <property type="entry name" value="Phage_VT1-Sakai_H0018"/>
</dbReference>
<comment type="caution">
    <text evidence="1">The sequence shown here is derived from an EMBL/GenBank/DDBJ whole genome shotgun (WGS) entry which is preliminary data.</text>
</comment>
<accession>A0A921DRB4</accession>
<protein>
    <submittedName>
        <fullName evidence="1">DUF2190 family protein</fullName>
    </submittedName>
</protein>
<reference evidence="1" key="2">
    <citation type="submission" date="2021-09" db="EMBL/GenBank/DDBJ databases">
        <authorList>
            <person name="Gilroy R."/>
        </authorList>
    </citation>
    <scope>NUCLEOTIDE SEQUENCE</scope>
    <source>
        <strain evidence="1">ChiGjej2B2-19336</strain>
    </source>
</reference>
<reference evidence="1" key="1">
    <citation type="journal article" date="2021" name="PeerJ">
        <title>Extensive microbial diversity within the chicken gut microbiome revealed by metagenomics and culture.</title>
        <authorList>
            <person name="Gilroy R."/>
            <person name="Ravi A."/>
            <person name="Getino M."/>
            <person name="Pursley I."/>
            <person name="Horton D.L."/>
            <person name="Alikhan N.F."/>
            <person name="Baker D."/>
            <person name="Gharbi K."/>
            <person name="Hall N."/>
            <person name="Watson M."/>
            <person name="Adriaenssens E.M."/>
            <person name="Foster-Nyarko E."/>
            <person name="Jarju S."/>
            <person name="Secka A."/>
            <person name="Antonio M."/>
            <person name="Oren A."/>
            <person name="Chaudhuri R.R."/>
            <person name="La Ragione R."/>
            <person name="Hildebrand F."/>
            <person name="Pallen M.J."/>
        </authorList>
    </citation>
    <scope>NUCLEOTIDE SEQUENCE</scope>
    <source>
        <strain evidence="1">ChiGjej2B2-19336</strain>
    </source>
</reference>
<name>A0A921DRB4_9BACT</name>
<dbReference type="EMBL" id="DYZA01000154">
    <property type="protein sequence ID" value="HJD97505.1"/>
    <property type="molecule type" value="Genomic_DNA"/>
</dbReference>
<sequence length="117" mass="11816">MQNKIQGTHLVIYAPSSTPVKGGDLVKLGDSFYGVAVNDLAVNETGIVDTDGVFELPKATGAVTQGAPLYVGSDGKVTATATDKAYCGRAFAAAGGSDATVKVMLNFGVDPSAYNAG</sequence>
<evidence type="ECO:0000313" key="2">
    <source>
        <dbReference type="Proteomes" id="UP000698963"/>
    </source>
</evidence>
<dbReference type="RefSeq" id="WP_304122559.1">
    <property type="nucleotide sequence ID" value="NZ_DYZA01000154.1"/>
</dbReference>
<organism evidence="1 2">
    <name type="scientific">Mailhella massiliensis</name>
    <dbReference type="NCBI Taxonomy" id="1903261"/>
    <lineage>
        <taxon>Bacteria</taxon>
        <taxon>Pseudomonadati</taxon>
        <taxon>Thermodesulfobacteriota</taxon>
        <taxon>Desulfovibrionia</taxon>
        <taxon>Desulfovibrionales</taxon>
        <taxon>Desulfovibrionaceae</taxon>
        <taxon>Mailhella</taxon>
    </lineage>
</organism>